<evidence type="ECO:0000313" key="1">
    <source>
        <dbReference type="EMBL" id="MDQ0253520.1"/>
    </source>
</evidence>
<dbReference type="InterPro" id="IPR054199">
    <property type="entry name" value="DUF6904"/>
</dbReference>
<evidence type="ECO:0008006" key="3">
    <source>
        <dbReference type="Google" id="ProtNLM"/>
    </source>
</evidence>
<dbReference type="EMBL" id="JAUSUG010000002">
    <property type="protein sequence ID" value="MDQ0253520.1"/>
    <property type="molecule type" value="Genomic_DNA"/>
</dbReference>
<sequence>MPLEQIREGFIMIEVRNTTNYTGVMICGDFHDFEALYNSLHTIVGDEWEWEAYEGARLRVLGTCYDIRHALMGNREVKFVENGLDHDKRRYLSIVGNDKNIYLACNVLWPEILFVTMALNDFIKLYAKKQAKNNYNIFSDYRNVWDTSITTVRSFQAAIATCLKVTIPETSHNRVLKLVNHDYTWSDHYATQYVDELNCEFIEMNKEKRLKNISIMAKRLAEKGREYQAVEIAVLDAARKYNCHMTEIKASTEYPENIEW</sequence>
<dbReference type="Proteomes" id="UP001230005">
    <property type="component" value="Unassembled WGS sequence"/>
</dbReference>
<comment type="caution">
    <text evidence="1">The sequence shown here is derived from an EMBL/GenBank/DDBJ whole genome shotgun (WGS) entry which is preliminary data.</text>
</comment>
<proteinExistence type="predicted"/>
<organism evidence="1 2">
    <name type="scientific">Evansella vedderi</name>
    <dbReference type="NCBI Taxonomy" id="38282"/>
    <lineage>
        <taxon>Bacteria</taxon>
        <taxon>Bacillati</taxon>
        <taxon>Bacillota</taxon>
        <taxon>Bacilli</taxon>
        <taxon>Bacillales</taxon>
        <taxon>Bacillaceae</taxon>
        <taxon>Evansella</taxon>
    </lineage>
</organism>
<reference evidence="1 2" key="1">
    <citation type="submission" date="2023-07" db="EMBL/GenBank/DDBJ databases">
        <title>Genomic Encyclopedia of Type Strains, Phase IV (KMG-IV): sequencing the most valuable type-strain genomes for metagenomic binning, comparative biology and taxonomic classification.</title>
        <authorList>
            <person name="Goeker M."/>
        </authorList>
    </citation>
    <scope>NUCLEOTIDE SEQUENCE [LARGE SCALE GENOMIC DNA]</scope>
    <source>
        <strain evidence="1 2">DSM 9768</strain>
    </source>
</reference>
<dbReference type="RefSeq" id="WP_307322274.1">
    <property type="nucleotide sequence ID" value="NZ_JAUSUG010000002.1"/>
</dbReference>
<name>A0ABT9ZRD2_9BACI</name>
<protein>
    <recommendedName>
        <fullName evidence="3">HEPN domain-containing protein</fullName>
    </recommendedName>
</protein>
<dbReference type="Pfam" id="PF21845">
    <property type="entry name" value="DUF6904"/>
    <property type="match status" value="1"/>
</dbReference>
<gene>
    <name evidence="1" type="ORF">J2S74_000892</name>
</gene>
<keyword evidence="2" id="KW-1185">Reference proteome</keyword>
<evidence type="ECO:0000313" key="2">
    <source>
        <dbReference type="Proteomes" id="UP001230005"/>
    </source>
</evidence>
<accession>A0ABT9ZRD2</accession>